<dbReference type="InterPro" id="IPR010281">
    <property type="entry name" value="DUF885"/>
</dbReference>
<gene>
    <name evidence="2" type="ORF">Verru16b_01480</name>
</gene>
<dbReference type="PANTHER" id="PTHR33361">
    <property type="entry name" value="GLR0591 PROTEIN"/>
    <property type="match status" value="1"/>
</dbReference>
<dbReference type="Proteomes" id="UP000095228">
    <property type="component" value="Chromosome"/>
</dbReference>
<sequence length="613" mass="68693">MKFRSLCTGAALAAAITLNLAATSAITREAVTAERIAAESAKANAFFDRVFDESVDRSPLMQGYLGLKKDQDKWDDFSEANRLAELAITVRELAALKATIDFDRLDEQTQMSYRLFVTQAEQTIEGWKWRNHDYVFTQMGGQHTDAPAFLINFHTVETVADARAYIARLRAMPRMFDQLIARAEAQAARGIQPPKFVYPLLIESCREILTGMPFDASETRNVLLEDFQGKVAALPETEADVKPQLVDEARTALLGSVRPAYEKLIALFEAQAKVATDDDGVWKHPEGRDYYNFMLRSHTTTALSADEVHTLGVREVARIHAGMMAIARQTGFTGDLAAFLKFMRDDPQFSYPSTEEGRAAYIQRAEAAIATMTARLDEFFGVKPKAPLVVKKVEPFREKGSAAAFYNQPSADGSRPGIYYVNTHDMRGLPIWELETLAHHEAIPGHHMQIAIAQELENMPKFRRFGGYNAYAEGWALYAEYFPKEFGFYADPYQDFGRLSDELLRAVRLVVDTGVHAKGWTRQQVLDYFGANTAASAVETLAETNRYIVWPGQATGYKVGMLKILELREQAKAELGAKFDLRAYHDLVLKNGALPLNLLEENVRAWIAARKQG</sequence>
<protein>
    <recommendedName>
        <fullName evidence="4">DUF885 domain-containing protein</fullName>
    </recommendedName>
</protein>
<feature type="chain" id="PRO_5009105170" description="DUF885 domain-containing protein" evidence="1">
    <location>
        <begin position="22"/>
        <end position="613"/>
    </location>
</feature>
<dbReference type="OrthoDB" id="9760040at2"/>
<feature type="signal peptide" evidence="1">
    <location>
        <begin position="1"/>
        <end position="21"/>
    </location>
</feature>
<accession>A0A1D8AU50</accession>
<evidence type="ECO:0008006" key="4">
    <source>
        <dbReference type="Google" id="ProtNLM"/>
    </source>
</evidence>
<name>A0A1D8AU50_9BACT</name>
<keyword evidence="1" id="KW-0732">Signal</keyword>
<dbReference type="EMBL" id="CP016094">
    <property type="protein sequence ID" value="AOS44418.1"/>
    <property type="molecule type" value="Genomic_DNA"/>
</dbReference>
<evidence type="ECO:0000256" key="1">
    <source>
        <dbReference type="SAM" id="SignalP"/>
    </source>
</evidence>
<dbReference type="STRING" id="1838286.Verru16b_01480"/>
<reference evidence="2 3" key="1">
    <citation type="submission" date="2016-06" db="EMBL/GenBank/DDBJ databases">
        <title>Three novel species with peptidoglycan cell walls form the new genus Lacunisphaera gen. nov. in the family Opitutaceae of the verrucomicrobial subdivision 4.</title>
        <authorList>
            <person name="Rast P."/>
            <person name="Gloeckner I."/>
            <person name="Jogler M."/>
            <person name="Boedeker C."/>
            <person name="Jeske O."/>
            <person name="Wiegand S."/>
            <person name="Reinhardt R."/>
            <person name="Schumann P."/>
            <person name="Rohde M."/>
            <person name="Spring S."/>
            <person name="Gloeckner F.O."/>
            <person name="Jogler C."/>
        </authorList>
    </citation>
    <scope>NUCLEOTIDE SEQUENCE [LARGE SCALE GENOMIC DNA]</scope>
    <source>
        <strain evidence="2 3">IG16b</strain>
    </source>
</reference>
<dbReference type="AlphaFoldDB" id="A0A1D8AU50"/>
<dbReference type="PANTHER" id="PTHR33361:SF16">
    <property type="entry name" value="DUF885 DOMAIN-CONTAINING PROTEIN"/>
    <property type="match status" value="1"/>
</dbReference>
<organism evidence="2 3">
    <name type="scientific">Lacunisphaera limnophila</name>
    <dbReference type="NCBI Taxonomy" id="1838286"/>
    <lineage>
        <taxon>Bacteria</taxon>
        <taxon>Pseudomonadati</taxon>
        <taxon>Verrucomicrobiota</taxon>
        <taxon>Opitutia</taxon>
        <taxon>Opitutales</taxon>
        <taxon>Opitutaceae</taxon>
        <taxon>Lacunisphaera</taxon>
    </lineage>
</organism>
<evidence type="ECO:0000313" key="3">
    <source>
        <dbReference type="Proteomes" id="UP000095228"/>
    </source>
</evidence>
<dbReference type="PATRIC" id="fig|1838286.3.peg.1495"/>
<dbReference type="RefSeq" id="WP_069961668.1">
    <property type="nucleotide sequence ID" value="NZ_CP016094.1"/>
</dbReference>
<evidence type="ECO:0000313" key="2">
    <source>
        <dbReference type="EMBL" id="AOS44418.1"/>
    </source>
</evidence>
<proteinExistence type="predicted"/>
<dbReference type="Pfam" id="PF05960">
    <property type="entry name" value="DUF885"/>
    <property type="match status" value="1"/>
</dbReference>
<dbReference type="KEGG" id="obg:Verru16b_01480"/>
<keyword evidence="3" id="KW-1185">Reference proteome</keyword>